<keyword evidence="2" id="KW-1185">Reference proteome</keyword>
<protein>
    <submittedName>
        <fullName evidence="1">Uncharacterized protein</fullName>
    </submittedName>
</protein>
<evidence type="ECO:0000313" key="1">
    <source>
        <dbReference type="EMBL" id="EME29442.1"/>
    </source>
</evidence>
<reference evidence="2" key="1">
    <citation type="journal article" date="2013" name="Science">
        <title>Gene transfer from bacteria and archaea facilitated evolution of an extremophilic eukaryote.</title>
        <authorList>
            <person name="Schonknecht G."/>
            <person name="Chen W.H."/>
            <person name="Ternes C.M."/>
            <person name="Barbier G.G."/>
            <person name="Shrestha R.P."/>
            <person name="Stanke M."/>
            <person name="Brautigam A."/>
            <person name="Baker B.J."/>
            <person name="Banfield J.F."/>
            <person name="Garavito R.M."/>
            <person name="Carr K."/>
            <person name="Wilkerson C."/>
            <person name="Rensing S.A."/>
            <person name="Gagneul D."/>
            <person name="Dickenson N.E."/>
            <person name="Oesterhelt C."/>
            <person name="Lercher M.J."/>
            <person name="Weber A.P."/>
        </authorList>
    </citation>
    <scope>NUCLEOTIDE SEQUENCE [LARGE SCALE GENOMIC DNA]</scope>
    <source>
        <strain evidence="2">074W</strain>
    </source>
</reference>
<gene>
    <name evidence="1" type="ORF">Gasu_30860</name>
</gene>
<sequence length="322" mass="36638">MSNKSISIFSYVLNTLDDSKFLKAVDSDKCSFLLAWSPVFSQRLYISCVGRTLSHNLVVKRRKFSVSCMKTSESGDRSSFYKRPSKALRRGGGFFVPGLEGPVLERVIGGILLFAFLMNSFTIEDWTLSLKLSLSSGILAIFLWLYLQFRHKPVESSTARKVTRTVPTKTLRKAPNISFSSSMENELNSLLEVLDTFYRVEYLAIYREVEPHTTVPVYLTVGILVEDLVKLLYKNVDKALHFSTSPPWQPELLCFLPNDLTTDAVSLWLYPFICPSVDKLFTVVVCYEGTQRLSPENGKWLIGWIKNRLIPYLDSFQSSGNF</sequence>
<dbReference type="OrthoDB" id="4181at2759"/>
<name>M2XH91_GALSU</name>
<dbReference type="RefSeq" id="XP_005705962.1">
    <property type="nucleotide sequence ID" value="XM_005705905.1"/>
</dbReference>
<dbReference type="AlphaFoldDB" id="M2XH91"/>
<evidence type="ECO:0000313" key="2">
    <source>
        <dbReference type="Proteomes" id="UP000030680"/>
    </source>
</evidence>
<proteinExistence type="predicted"/>
<accession>M2XH91</accession>
<dbReference type="GeneID" id="17088234"/>
<dbReference type="Proteomes" id="UP000030680">
    <property type="component" value="Unassembled WGS sequence"/>
</dbReference>
<dbReference type="KEGG" id="gsl:Gasu_30860"/>
<dbReference type="Gramene" id="EME29442">
    <property type="protein sequence ID" value="EME29442"/>
    <property type="gene ID" value="Gasu_30860"/>
</dbReference>
<organism evidence="1 2">
    <name type="scientific">Galdieria sulphuraria</name>
    <name type="common">Red alga</name>
    <dbReference type="NCBI Taxonomy" id="130081"/>
    <lineage>
        <taxon>Eukaryota</taxon>
        <taxon>Rhodophyta</taxon>
        <taxon>Bangiophyceae</taxon>
        <taxon>Galdieriales</taxon>
        <taxon>Galdieriaceae</taxon>
        <taxon>Galdieria</taxon>
    </lineage>
</organism>
<dbReference type="EMBL" id="KB454508">
    <property type="protein sequence ID" value="EME29442.1"/>
    <property type="molecule type" value="Genomic_DNA"/>
</dbReference>